<dbReference type="Gene3D" id="1.10.405.20">
    <property type="match status" value="1"/>
</dbReference>
<evidence type="ECO:0000313" key="3">
    <source>
        <dbReference type="Proteomes" id="UP000194432"/>
    </source>
</evidence>
<dbReference type="PANTHER" id="PTHR42923:SF17">
    <property type="entry name" value="AMINE OXIDASE DOMAIN-CONTAINING PROTEIN"/>
    <property type="match status" value="1"/>
</dbReference>
<reference evidence="2 3" key="1">
    <citation type="submission" date="2017-05" db="EMBL/GenBank/DDBJ databases">
        <title>Polyphasic characterization of four soil-derived phenanthrene-degrading Acidovorax strains and proposal of Acidovorax phenanthrenivorans sp. nov.</title>
        <authorList>
            <person name="Singleton D.R."/>
            <person name="Lee J."/>
            <person name="Dickey A.N."/>
            <person name="Stroud A."/>
            <person name="Scholl E.H."/>
            <person name="Wright F.A."/>
            <person name="Aitken M.D."/>
        </authorList>
    </citation>
    <scope>NUCLEOTIDE SEQUENCE [LARGE SCALE GENOMIC DNA]</scope>
    <source>
        <strain evidence="2">NA3</strain>
    </source>
</reference>
<dbReference type="SUPFAM" id="SSF51905">
    <property type="entry name" value="FAD/NAD(P)-binding domain"/>
    <property type="match status" value="1"/>
</dbReference>
<sequence>MKIAIIGSGISGLSVAHQLRGQADVTLYEAGDYFGGHTHTVDVTLPDASGAPVTHGVDTGFLVFNERTYPHLIRLLADLGVETAQSDMSFSVQVPGALGGTGGRRTLEWSGTNLSTVFAQRSNLLNPRFLGMLRDLLRFNQLCTRIAEKQADAALMQPLGDFLQQHRFDDAFRDWYFLPMLGCIWSCPTDQMLKFPVATMIRFCHNHGLIQVSNRPQWWTVAGGARNYVDKIVAGIADKRLNTPVHRIERDAAGVRVVTAGHTEHFDKVVLATHSDQSLALLAQPTPQERAVLGSIRYQANRAVLHTDTSVLPARRAAWAAWNYERAQQRSRESARVCLHYLINQLQPVPFAQPVVVSLNPVRDIAPEHVIGSYEYAHPVFDMAAIRAQQQVGKLQGQQHTWFCGAWTGYGFHEDGLKSGLAVAEQLLAARPAPLAEAA</sequence>
<dbReference type="InterPro" id="IPR050464">
    <property type="entry name" value="Zeta_carotene_desat/Oxidored"/>
</dbReference>
<dbReference type="Pfam" id="PF01593">
    <property type="entry name" value="Amino_oxidase"/>
    <property type="match status" value="1"/>
</dbReference>
<evidence type="ECO:0000259" key="1">
    <source>
        <dbReference type="Pfam" id="PF01593"/>
    </source>
</evidence>
<dbReference type="InterPro" id="IPR002937">
    <property type="entry name" value="Amino_oxidase"/>
</dbReference>
<gene>
    <name evidence="2" type="ORF">CBP34_18710</name>
</gene>
<dbReference type="AlphaFoldDB" id="A0A240U7C8"/>
<dbReference type="Gene3D" id="3.50.50.60">
    <property type="entry name" value="FAD/NAD(P)-binding domain"/>
    <property type="match status" value="1"/>
</dbReference>
<dbReference type="KEGG" id="acin:CBP34_18710"/>
<organism evidence="2 3">
    <name type="scientific">Acidovorax carolinensis</name>
    <dbReference type="NCBI Taxonomy" id="553814"/>
    <lineage>
        <taxon>Bacteria</taxon>
        <taxon>Pseudomonadati</taxon>
        <taxon>Pseudomonadota</taxon>
        <taxon>Betaproteobacteria</taxon>
        <taxon>Burkholderiales</taxon>
        <taxon>Comamonadaceae</taxon>
        <taxon>Acidovorax</taxon>
    </lineage>
</organism>
<evidence type="ECO:0000313" key="2">
    <source>
        <dbReference type="EMBL" id="ART53293.1"/>
    </source>
</evidence>
<dbReference type="GO" id="GO:0016491">
    <property type="term" value="F:oxidoreductase activity"/>
    <property type="evidence" value="ECO:0007669"/>
    <property type="project" value="InterPro"/>
</dbReference>
<proteinExistence type="predicted"/>
<dbReference type="EMBL" id="CP021361">
    <property type="protein sequence ID" value="ART53293.1"/>
    <property type="molecule type" value="Genomic_DNA"/>
</dbReference>
<protein>
    <submittedName>
        <fullName evidence="2">NAD/FAD-binding protein</fullName>
    </submittedName>
</protein>
<dbReference type="Gene3D" id="3.30.70.1990">
    <property type="match status" value="1"/>
</dbReference>
<dbReference type="PANTHER" id="PTHR42923">
    <property type="entry name" value="PROTOPORPHYRINOGEN OXIDASE"/>
    <property type="match status" value="1"/>
</dbReference>
<feature type="domain" description="Amine oxidase" evidence="1">
    <location>
        <begin position="10"/>
        <end position="291"/>
    </location>
</feature>
<dbReference type="FunFam" id="1.10.405.20:FF:000001">
    <property type="entry name" value="Amine oxidase"/>
    <property type="match status" value="1"/>
</dbReference>
<keyword evidence="3" id="KW-1185">Reference proteome</keyword>
<dbReference type="Proteomes" id="UP000194432">
    <property type="component" value="Chromosome 1"/>
</dbReference>
<dbReference type="RefSeq" id="WP_094098909.1">
    <property type="nucleotide sequence ID" value="NZ_CP021361.1"/>
</dbReference>
<name>A0A240U7C8_9BURK</name>
<dbReference type="InterPro" id="IPR036188">
    <property type="entry name" value="FAD/NAD-bd_sf"/>
</dbReference>
<accession>A0A240U7C8</accession>